<dbReference type="InterPro" id="IPR000259">
    <property type="entry name" value="Adhesion_dom_fimbrial"/>
</dbReference>
<dbReference type="InterPro" id="IPR036937">
    <property type="entry name" value="Adhesion_dom_fimbrial_sf"/>
</dbReference>
<proteinExistence type="predicted"/>
<dbReference type="RefSeq" id="WP_049613766.1">
    <property type="nucleotide sequence ID" value="NZ_CAWMMU010000001.1"/>
</dbReference>
<sequence length="181" mass="20037">MANLNLLIRRWRIMLSILILNISWSVPTWAADNMRFHGALVAEPCNIRPGSEAITLDFGSIVDKYLYSNQRTLGKQFQIHLIDCDISLGNIAKIMFTGSNNLKLPGLLAVSDNDMGIGIGIETLAGKALPLDQDSEDIVLNADNNTITLKAYVQGEPDAITQRTIKHGEFNAVATFKLQYY</sequence>
<dbReference type="PANTHER" id="PTHR33420:SF9">
    <property type="entry name" value="MINOR FIMBRIAL SUBUNIT"/>
    <property type="match status" value="1"/>
</dbReference>
<dbReference type="SUPFAM" id="SSF49401">
    <property type="entry name" value="Bacterial adhesins"/>
    <property type="match status" value="1"/>
</dbReference>
<evidence type="ECO:0000313" key="2">
    <source>
        <dbReference type="EMBL" id="CNI01142.1"/>
    </source>
</evidence>
<dbReference type="Gene3D" id="2.60.40.1090">
    <property type="entry name" value="Fimbrial-type adhesion domain"/>
    <property type="match status" value="1"/>
</dbReference>
<name>A0A0T9Q998_9GAMM</name>
<dbReference type="GO" id="GO:0009289">
    <property type="term" value="C:pilus"/>
    <property type="evidence" value="ECO:0007669"/>
    <property type="project" value="InterPro"/>
</dbReference>
<dbReference type="GO" id="GO:0043709">
    <property type="term" value="P:cell adhesion involved in single-species biofilm formation"/>
    <property type="evidence" value="ECO:0007669"/>
    <property type="project" value="TreeGrafter"/>
</dbReference>
<gene>
    <name evidence="2" type="primary">mrfH</name>
    <name evidence="2" type="ORF">ERS008529_02796</name>
    <name evidence="3" type="ORF">ERS137968_00311</name>
</gene>
<dbReference type="EMBL" id="CWJL01000001">
    <property type="protein sequence ID" value="CRY63596.1"/>
    <property type="molecule type" value="Genomic_DNA"/>
</dbReference>
<dbReference type="PANTHER" id="PTHR33420">
    <property type="entry name" value="FIMBRIAL SUBUNIT ELFA-RELATED"/>
    <property type="match status" value="1"/>
</dbReference>
<reference evidence="3 4" key="2">
    <citation type="submission" date="2015-03" db="EMBL/GenBank/DDBJ databases">
        <authorList>
            <consortium name="Pathogen Informatics"/>
            <person name="Murphy D."/>
        </authorList>
    </citation>
    <scope>NUCLEOTIDE SEQUENCE [LARGE SCALE GENOMIC DNA]</scope>
    <source>
        <strain evidence="3">Type strain: CIP110230</strain>
        <strain evidence="4">type strain: CIP110230</strain>
    </source>
</reference>
<dbReference type="EMBL" id="CQAZ01000024">
    <property type="protein sequence ID" value="CNI01142.1"/>
    <property type="molecule type" value="Genomic_DNA"/>
</dbReference>
<evidence type="ECO:0000313" key="5">
    <source>
        <dbReference type="Proteomes" id="UP000045840"/>
    </source>
</evidence>
<dbReference type="InterPro" id="IPR008966">
    <property type="entry name" value="Adhesion_dom_sf"/>
</dbReference>
<organism evidence="2 5">
    <name type="scientific">Yersinia pekkanenii</name>
    <dbReference type="NCBI Taxonomy" id="1288385"/>
    <lineage>
        <taxon>Bacteria</taxon>
        <taxon>Pseudomonadati</taxon>
        <taxon>Pseudomonadota</taxon>
        <taxon>Gammaproteobacteria</taxon>
        <taxon>Enterobacterales</taxon>
        <taxon>Yersiniaceae</taxon>
        <taxon>Yersinia</taxon>
    </lineage>
</organism>
<feature type="domain" description="Fimbrial-type adhesion" evidence="1">
    <location>
        <begin position="35"/>
        <end position="180"/>
    </location>
</feature>
<evidence type="ECO:0000313" key="3">
    <source>
        <dbReference type="EMBL" id="CRY63596.1"/>
    </source>
</evidence>
<dbReference type="STRING" id="1288385.ERS137968_00311"/>
<evidence type="ECO:0000259" key="1">
    <source>
        <dbReference type="Pfam" id="PF00419"/>
    </source>
</evidence>
<dbReference type="AlphaFoldDB" id="A0A0T9Q998"/>
<dbReference type="Pfam" id="PF00419">
    <property type="entry name" value="Fimbrial"/>
    <property type="match status" value="1"/>
</dbReference>
<dbReference type="Proteomes" id="UP000045840">
    <property type="component" value="Unassembled WGS sequence"/>
</dbReference>
<dbReference type="Proteomes" id="UP000044625">
    <property type="component" value="Unassembled WGS sequence"/>
</dbReference>
<reference evidence="5" key="1">
    <citation type="submission" date="2015-03" db="EMBL/GenBank/DDBJ databases">
        <authorList>
            <consortium name="Pathogen Informatics"/>
        </authorList>
    </citation>
    <scope>NUCLEOTIDE SEQUENCE [LARGE SCALE GENOMIC DNA]</scope>
    <source>
        <strain evidence="5">A125KOH2</strain>
    </source>
</reference>
<accession>A0A0T9Q998</accession>
<dbReference type="InterPro" id="IPR050263">
    <property type="entry name" value="Bact_Fimbrial_Adh_Pro"/>
</dbReference>
<protein>
    <submittedName>
        <fullName evidence="2">Exported pilin protein</fullName>
    </submittedName>
</protein>
<evidence type="ECO:0000313" key="4">
    <source>
        <dbReference type="Proteomes" id="UP000044625"/>
    </source>
</evidence>
<keyword evidence="4" id="KW-1185">Reference proteome</keyword>
<reference evidence="2" key="3">
    <citation type="submission" date="2015-03" db="EMBL/GenBank/DDBJ databases">
        <authorList>
            <person name="Murphy D."/>
        </authorList>
    </citation>
    <scope>NUCLEOTIDE SEQUENCE [LARGE SCALE GENOMIC DNA]</scope>
    <source>
        <strain evidence="2">A125KOH2</strain>
    </source>
</reference>